<comment type="caution">
    <text evidence="3">The sequence shown here is derived from an EMBL/GenBank/DDBJ whole genome shotgun (WGS) entry which is preliminary data.</text>
</comment>
<feature type="transmembrane region" description="Helical" evidence="1">
    <location>
        <begin position="108"/>
        <end position="126"/>
    </location>
</feature>
<dbReference type="Proteomes" id="UP001177935">
    <property type="component" value="Unassembled WGS sequence"/>
</dbReference>
<dbReference type="InterPro" id="IPR001387">
    <property type="entry name" value="Cro/C1-type_HTH"/>
</dbReference>
<dbReference type="CDD" id="cd00093">
    <property type="entry name" value="HTH_XRE"/>
    <property type="match status" value="1"/>
</dbReference>
<accession>A0AB35MX43</accession>
<keyword evidence="1" id="KW-0812">Transmembrane</keyword>
<keyword evidence="1" id="KW-1133">Transmembrane helix</keyword>
<evidence type="ECO:0000313" key="3">
    <source>
        <dbReference type="EMBL" id="MDP2500735.1"/>
    </source>
</evidence>
<dbReference type="EMBL" id="JAUYVL010000003">
    <property type="protein sequence ID" value="MDP2500735.1"/>
    <property type="molecule type" value="Genomic_DNA"/>
</dbReference>
<feature type="domain" description="HTH cro/C1-type" evidence="2">
    <location>
        <begin position="33"/>
        <end position="61"/>
    </location>
</feature>
<reference evidence="3" key="1">
    <citation type="submission" date="2023-07" db="EMBL/GenBank/DDBJ databases">
        <title>Genome content predicts the carbon catabolic preferences of heterotrophic bacteria.</title>
        <authorList>
            <person name="Gralka M."/>
        </authorList>
    </citation>
    <scope>NUCLEOTIDE SEQUENCE</scope>
    <source>
        <strain evidence="3">6E02</strain>
    </source>
</reference>
<evidence type="ECO:0000259" key="2">
    <source>
        <dbReference type="PROSITE" id="PS50943"/>
    </source>
</evidence>
<sequence length="171" mass="19173">MKLLEIIRKIRKPTNKQLVRLSDRKVLNASEIIEVACKSKGFTPKQIADLCGKTPSTISKWKSKVGESAGYLPTEVQLAPLADSIGIVMELEPIPSVPKKLPRKTANLISSIILFALIGFILWLIMSMSLEAKSKFGTYNFAVFGNVVEERQAKYKELCNQNEESCIEWDK</sequence>
<dbReference type="PROSITE" id="PS50943">
    <property type="entry name" value="HTH_CROC1"/>
    <property type="match status" value="1"/>
</dbReference>
<organism evidence="3 4">
    <name type="scientific">Vibrio splendidus</name>
    <dbReference type="NCBI Taxonomy" id="29497"/>
    <lineage>
        <taxon>Bacteria</taxon>
        <taxon>Pseudomonadati</taxon>
        <taxon>Pseudomonadota</taxon>
        <taxon>Gammaproteobacteria</taxon>
        <taxon>Vibrionales</taxon>
        <taxon>Vibrionaceae</taxon>
        <taxon>Vibrio</taxon>
    </lineage>
</organism>
<evidence type="ECO:0000256" key="1">
    <source>
        <dbReference type="SAM" id="Phobius"/>
    </source>
</evidence>
<gene>
    <name evidence="3" type="ORF">Q8W42_08435</name>
</gene>
<keyword evidence="1" id="KW-0472">Membrane</keyword>
<evidence type="ECO:0000313" key="4">
    <source>
        <dbReference type="Proteomes" id="UP001177935"/>
    </source>
</evidence>
<name>A0AB35MX43_VIBSP</name>
<dbReference type="AlphaFoldDB" id="A0AB35MX43"/>
<dbReference type="RefSeq" id="WP_102560047.1">
    <property type="nucleotide sequence ID" value="NZ_CAWNUI010000002.1"/>
</dbReference>
<protein>
    <submittedName>
        <fullName evidence="3">Helix-turn-helix transcriptional regulator</fullName>
    </submittedName>
</protein>
<proteinExistence type="predicted"/>